<keyword evidence="2" id="KW-1185">Reference proteome</keyword>
<dbReference type="Proteomes" id="UP000203826">
    <property type="component" value="Segment"/>
</dbReference>
<gene>
    <name evidence="1" type="ORF">ceV_396</name>
</gene>
<sequence>MKNNILIKFENFLKFLYLRPNKYNIQLSKYYVNNICCTKDAVQLLRYLYMDGYNNSDKIMERLCYLFSLSLPNDNYLAKLSLLHQTVINRNNREEYAVLTVWSCANQAIIENEREKKIFVKVKFIILDNLNIIVELYY</sequence>
<organism evidence="1 2">
    <name type="scientific">Chrysochromulina ericina virus CeV-01B</name>
    <dbReference type="NCBI Taxonomy" id="3070830"/>
    <lineage>
        <taxon>Viruses</taxon>
        <taxon>Varidnaviria</taxon>
        <taxon>Bamfordvirae</taxon>
        <taxon>Nucleocytoviricota</taxon>
        <taxon>Megaviricetes</taxon>
        <taxon>Imitervirales</taxon>
        <taxon>Mesomimiviridae</taxon>
        <taxon>Tethysvirus</taxon>
        <taxon>Tethysvirus raunefjordenense</taxon>
    </lineage>
</organism>
<dbReference type="KEGG" id="vg:26049263"/>
<reference evidence="1 2" key="1">
    <citation type="journal article" date="2015" name="Genome Announc.">
        <title>The 474-Kilobase-Pair Complete Genome Sequence of CeV-01B, a Virus Infecting Haptolina (Chrysochromulina) ericina (Prymnesiophyceae).</title>
        <authorList>
            <person name="Gallot-Lavallee L."/>
            <person name="Pagarete A."/>
            <person name="Legendre M."/>
            <person name="Santini S."/>
            <person name="Sandaa R.A."/>
            <person name="Himmelbauer H."/>
            <person name="Ogata H."/>
            <person name="Bratbak G."/>
            <person name="Claverie J.M."/>
        </authorList>
    </citation>
    <scope>NUCLEOTIDE SEQUENCE [LARGE SCALE GENOMIC DNA]</scope>
    <source>
        <strain evidence="1">CeV-01B</strain>
    </source>
</reference>
<accession>A0A0N9QAU6</accession>
<dbReference type="EMBL" id="KT820662">
    <property type="protein sequence ID" value="ALH23302.1"/>
    <property type="molecule type" value="Genomic_DNA"/>
</dbReference>
<evidence type="ECO:0000313" key="1">
    <source>
        <dbReference type="EMBL" id="ALH23302.1"/>
    </source>
</evidence>
<proteinExistence type="predicted"/>
<evidence type="ECO:0000313" key="2">
    <source>
        <dbReference type="Proteomes" id="UP000203826"/>
    </source>
</evidence>
<name>A0A0N9QAU6_9VIRU</name>
<protein>
    <submittedName>
        <fullName evidence="1">MutS8</fullName>
    </submittedName>
</protein>